<evidence type="ECO:0000256" key="1">
    <source>
        <dbReference type="SAM" id="Phobius"/>
    </source>
</evidence>
<organism evidence="2 3">
    <name type="scientific">Agaricus bisporus var. burnettii</name>
    <dbReference type="NCBI Taxonomy" id="192524"/>
    <lineage>
        <taxon>Eukaryota</taxon>
        <taxon>Fungi</taxon>
        <taxon>Dikarya</taxon>
        <taxon>Basidiomycota</taxon>
        <taxon>Agaricomycotina</taxon>
        <taxon>Agaricomycetes</taxon>
        <taxon>Agaricomycetidae</taxon>
        <taxon>Agaricales</taxon>
        <taxon>Agaricineae</taxon>
        <taxon>Agaricaceae</taxon>
        <taxon>Agaricus</taxon>
    </lineage>
</organism>
<proteinExistence type="predicted"/>
<dbReference type="AlphaFoldDB" id="A0A8H7EZ80"/>
<gene>
    <name evidence="2" type="ORF">Agabi119p4_7756</name>
</gene>
<name>A0A8H7EZ80_AGABI</name>
<feature type="transmembrane region" description="Helical" evidence="1">
    <location>
        <begin position="120"/>
        <end position="144"/>
    </location>
</feature>
<comment type="caution">
    <text evidence="2">The sequence shown here is derived from an EMBL/GenBank/DDBJ whole genome shotgun (WGS) entry which is preliminary data.</text>
</comment>
<feature type="transmembrane region" description="Helical" evidence="1">
    <location>
        <begin position="150"/>
        <end position="173"/>
    </location>
</feature>
<sequence length="216" mass="24995">MRTVDDDAGEVVEDSTEMERFPYPLNQGLLYRCFTSHDWETFFDEIKEEWNQTALLATILLTTNCAFLAISILQAPVLVSHSSPEQMASYASLTTESLVLRQKYWPYEERHDNVRWEQLFLAWSLPHAFIMWSATTFSVTFLLMCFHGTLTAVNVAVGLFAALLGAFTLYYVLKYGSGKKLLRTRSGRIFRRIKATRNFRRPRREESQIETPSLTN</sequence>
<evidence type="ECO:0000313" key="3">
    <source>
        <dbReference type="Proteomes" id="UP000629468"/>
    </source>
</evidence>
<keyword evidence="1" id="KW-0812">Transmembrane</keyword>
<evidence type="ECO:0000313" key="2">
    <source>
        <dbReference type="EMBL" id="KAF7768513.1"/>
    </source>
</evidence>
<accession>A0A8H7EZ80</accession>
<dbReference type="Proteomes" id="UP000629468">
    <property type="component" value="Unassembled WGS sequence"/>
</dbReference>
<dbReference type="EMBL" id="JABXXO010000010">
    <property type="protein sequence ID" value="KAF7768513.1"/>
    <property type="molecule type" value="Genomic_DNA"/>
</dbReference>
<keyword evidence="1" id="KW-0472">Membrane</keyword>
<reference evidence="2 3" key="1">
    <citation type="journal article" name="Sci. Rep.">
        <title>Telomere-to-telomere assembled and centromere annotated genomes of the two main subspecies of the button mushroom Agaricus bisporus reveal especially polymorphic chromosome ends.</title>
        <authorList>
            <person name="Sonnenberg A.S.M."/>
            <person name="Sedaghat-Telgerd N."/>
            <person name="Lavrijssen B."/>
            <person name="Ohm R.A."/>
            <person name="Hendrickx P.M."/>
            <person name="Scholtmeijer K."/>
            <person name="Baars J.J.P."/>
            <person name="van Peer A."/>
        </authorList>
    </citation>
    <scope>NUCLEOTIDE SEQUENCE [LARGE SCALE GENOMIC DNA]</scope>
    <source>
        <strain evidence="2 3">H119_p4</strain>
    </source>
</reference>
<protein>
    <submittedName>
        <fullName evidence="2">Uncharacterized protein</fullName>
    </submittedName>
</protein>
<keyword evidence="1" id="KW-1133">Transmembrane helix</keyword>